<dbReference type="Pfam" id="PF13469">
    <property type="entry name" value="Sulfotransfer_3"/>
    <property type="match status" value="1"/>
</dbReference>
<dbReference type="EMBL" id="CP067420">
    <property type="protein sequence ID" value="QQP87915.1"/>
    <property type="molecule type" value="Genomic_DNA"/>
</dbReference>
<proteinExistence type="predicted"/>
<dbReference type="InterPro" id="IPR052736">
    <property type="entry name" value="Stf3_sulfotransferase"/>
</dbReference>
<evidence type="ECO:0000313" key="2">
    <source>
        <dbReference type="Proteomes" id="UP000595197"/>
    </source>
</evidence>
<accession>A0ABX7B452</accession>
<name>A0ABX7B452_9PROT</name>
<dbReference type="PANTHER" id="PTHR36451">
    <property type="entry name" value="PAPS-DEPENDENT SULFOTRANSFERASE STF3"/>
    <property type="match status" value="1"/>
</dbReference>
<sequence length="371" mass="42528">MAGTAPPRWFHPLVGADRATLRWALSANGPIASDRRAAVWATRIGAAYRRPFVALEKRRVRRRLDEAPPMAPPVFIVGHWRSGTTHLYNVLSRSPQWGWVPPFAAALPWDFLGITGPIRTILEDHLPSDRLIDNIPVTPDSPQEDELPLALMTGVSYYHGLFFPSRFEEHFNRGIFFDGCTEDEVAEWRAAFGYFLAKVSLIRPGLPLLLKNPVHSARIPLLRAMWPEAKFIHIHRNPFVVYPSTRRTFATLLNSFALQDTSRVDLDRIVLDLYPRLMDRLLADASALPETQYAEIRFEDFERQPIAELERVYRTLGLPGWPDAERHFQVYLDGIRGYAKNRHRYPPEEVDRVGRHWGALIDRWGYAPPAG</sequence>
<keyword evidence="2" id="KW-1185">Reference proteome</keyword>
<dbReference type="PANTHER" id="PTHR36451:SF1">
    <property type="entry name" value="OMEGA-HYDROXY-BETA-DIHYDROMENAQUINONE-9 SULFOTRANSFERASE STF3"/>
    <property type="match status" value="1"/>
</dbReference>
<dbReference type="Gene3D" id="3.40.50.300">
    <property type="entry name" value="P-loop containing nucleotide triphosphate hydrolases"/>
    <property type="match status" value="1"/>
</dbReference>
<reference evidence="1" key="1">
    <citation type="submission" date="2021-02" db="EMBL/GenBank/DDBJ databases">
        <title>Skermanella TT6 skin isolate.</title>
        <authorList>
            <person name="Lee K."/>
            <person name="Ganzorig M."/>
        </authorList>
    </citation>
    <scope>NUCLEOTIDE SEQUENCE</scope>
    <source>
        <strain evidence="1">TT6</strain>
    </source>
</reference>
<dbReference type="InterPro" id="IPR027417">
    <property type="entry name" value="P-loop_NTPase"/>
</dbReference>
<evidence type="ECO:0000313" key="1">
    <source>
        <dbReference type="EMBL" id="QQP87915.1"/>
    </source>
</evidence>
<dbReference type="Proteomes" id="UP000595197">
    <property type="component" value="Chromosome"/>
</dbReference>
<gene>
    <name evidence="1" type="ORF">IGS68_17780</name>
</gene>
<organism evidence="1 2">
    <name type="scientific">Skermanella cutis</name>
    <dbReference type="NCBI Taxonomy" id="2775420"/>
    <lineage>
        <taxon>Bacteria</taxon>
        <taxon>Pseudomonadati</taxon>
        <taxon>Pseudomonadota</taxon>
        <taxon>Alphaproteobacteria</taxon>
        <taxon>Rhodospirillales</taxon>
        <taxon>Azospirillaceae</taxon>
        <taxon>Skermanella</taxon>
    </lineage>
</organism>
<dbReference type="RefSeq" id="WP_201072088.1">
    <property type="nucleotide sequence ID" value="NZ_CP067420.1"/>
</dbReference>
<dbReference type="SUPFAM" id="SSF52540">
    <property type="entry name" value="P-loop containing nucleoside triphosphate hydrolases"/>
    <property type="match status" value="1"/>
</dbReference>
<protein>
    <submittedName>
        <fullName evidence="1">Sulfotransferase</fullName>
    </submittedName>
</protein>